<dbReference type="PANTHER" id="PTHR30349">
    <property type="entry name" value="PHAGE INTEGRASE-RELATED"/>
    <property type="match status" value="1"/>
</dbReference>
<evidence type="ECO:0000256" key="3">
    <source>
        <dbReference type="ARBA" id="ARBA00023172"/>
    </source>
</evidence>
<dbReference type="Gene3D" id="1.10.443.10">
    <property type="entry name" value="Intergrase catalytic core"/>
    <property type="match status" value="1"/>
</dbReference>
<accession>A0ABT2PUW8</accession>
<proteinExistence type="inferred from homology"/>
<gene>
    <name evidence="5" type="ORF">N7603_03560</name>
</gene>
<evidence type="ECO:0000313" key="5">
    <source>
        <dbReference type="EMBL" id="MCU0104727.1"/>
    </source>
</evidence>
<name>A0ABT2PUW8_9MOLU</name>
<dbReference type="InterPro" id="IPR011010">
    <property type="entry name" value="DNA_brk_join_enz"/>
</dbReference>
<dbReference type="RefSeq" id="WP_262095977.1">
    <property type="nucleotide sequence ID" value="NZ_JAOEGN010000005.1"/>
</dbReference>
<dbReference type="Proteomes" id="UP001209076">
    <property type="component" value="Unassembled WGS sequence"/>
</dbReference>
<evidence type="ECO:0000256" key="2">
    <source>
        <dbReference type="ARBA" id="ARBA00023125"/>
    </source>
</evidence>
<dbReference type="PANTHER" id="PTHR30349:SF41">
    <property type="entry name" value="INTEGRASE_RECOMBINASE PROTEIN MJ0367-RELATED"/>
    <property type="match status" value="1"/>
</dbReference>
<keyword evidence="6" id="KW-1185">Reference proteome</keyword>
<keyword evidence="2" id="KW-0238">DNA-binding</keyword>
<protein>
    <submittedName>
        <fullName evidence="5">Site-specific integrase</fullName>
    </submittedName>
</protein>
<dbReference type="PROSITE" id="PS51898">
    <property type="entry name" value="TYR_RECOMBINASE"/>
    <property type="match status" value="1"/>
</dbReference>
<organism evidence="5 6">
    <name type="scientific">Paracholeplasma vituli</name>
    <dbReference type="NCBI Taxonomy" id="69473"/>
    <lineage>
        <taxon>Bacteria</taxon>
        <taxon>Bacillati</taxon>
        <taxon>Mycoplasmatota</taxon>
        <taxon>Mollicutes</taxon>
        <taxon>Acholeplasmatales</taxon>
        <taxon>Acholeplasmataceae</taxon>
        <taxon>Paracholeplasma</taxon>
    </lineage>
</organism>
<dbReference type="InterPro" id="IPR013762">
    <property type="entry name" value="Integrase-like_cat_sf"/>
</dbReference>
<keyword evidence="3" id="KW-0233">DNA recombination</keyword>
<evidence type="ECO:0000313" key="6">
    <source>
        <dbReference type="Proteomes" id="UP001209076"/>
    </source>
</evidence>
<dbReference type="InterPro" id="IPR002104">
    <property type="entry name" value="Integrase_catalytic"/>
</dbReference>
<sequence>MNVSKALLEYHLLTSATLKPSSIFIQEYYVKHLTHCLKDLKIKKLNQITINTGYHIVDWYRKNTKNHNNSINKNIRFLKSVMKHYEVNTSFQKFKLLPSDTKPFKRLFHEDLKLIIQYLLQMEYSKNSIVYRTAILLLLDSGVRISELLDIKIRNIDFDLMRIYLETTKNGKVRYAPFSEFSRESIIEIIRMNNHSPFLFWNFLQNRPLTKSDMKNFYRRLKRWTQMDRLHSHRFRKTFGSLLAENGMAIQHIQKMLDHSRVTTTMIYIEHDKDKAFEEYQNYNNWKIA</sequence>
<dbReference type="CDD" id="cd00397">
    <property type="entry name" value="DNA_BRE_C"/>
    <property type="match status" value="1"/>
</dbReference>
<evidence type="ECO:0000256" key="1">
    <source>
        <dbReference type="ARBA" id="ARBA00008857"/>
    </source>
</evidence>
<dbReference type="InterPro" id="IPR050090">
    <property type="entry name" value="Tyrosine_recombinase_XerCD"/>
</dbReference>
<comment type="caution">
    <text evidence="5">The sequence shown here is derived from an EMBL/GenBank/DDBJ whole genome shotgun (WGS) entry which is preliminary data.</text>
</comment>
<comment type="similarity">
    <text evidence="1">Belongs to the 'phage' integrase family.</text>
</comment>
<evidence type="ECO:0000259" key="4">
    <source>
        <dbReference type="PROSITE" id="PS51898"/>
    </source>
</evidence>
<feature type="domain" description="Tyr recombinase" evidence="4">
    <location>
        <begin position="102"/>
        <end position="281"/>
    </location>
</feature>
<dbReference type="SUPFAM" id="SSF56349">
    <property type="entry name" value="DNA breaking-rejoining enzymes"/>
    <property type="match status" value="1"/>
</dbReference>
<reference evidence="6" key="1">
    <citation type="submission" date="2023-07" db="EMBL/GenBank/DDBJ databases">
        <title>Novel Mycoplasma species identified in domestic and wild animals.</title>
        <authorList>
            <person name="Volokhov D.V."/>
            <person name="Furtak V.A."/>
            <person name="Zagorodnyaya T.A."/>
        </authorList>
    </citation>
    <scope>NUCLEOTIDE SEQUENCE [LARGE SCALE GENOMIC DNA]</scope>
    <source>
        <strain evidence="6">92-19</strain>
    </source>
</reference>
<dbReference type="EMBL" id="JAOEGN010000005">
    <property type="protein sequence ID" value="MCU0104727.1"/>
    <property type="molecule type" value="Genomic_DNA"/>
</dbReference>
<dbReference type="Pfam" id="PF00589">
    <property type="entry name" value="Phage_integrase"/>
    <property type="match status" value="1"/>
</dbReference>